<organism evidence="3 4">
    <name type="scientific">Anabarilius grahami</name>
    <name type="common">Kanglang fish</name>
    <name type="synonym">Barilius grahami</name>
    <dbReference type="NCBI Taxonomy" id="495550"/>
    <lineage>
        <taxon>Eukaryota</taxon>
        <taxon>Metazoa</taxon>
        <taxon>Chordata</taxon>
        <taxon>Craniata</taxon>
        <taxon>Vertebrata</taxon>
        <taxon>Euteleostomi</taxon>
        <taxon>Actinopterygii</taxon>
        <taxon>Neopterygii</taxon>
        <taxon>Teleostei</taxon>
        <taxon>Ostariophysi</taxon>
        <taxon>Cypriniformes</taxon>
        <taxon>Xenocyprididae</taxon>
        <taxon>Xenocypridinae</taxon>
        <taxon>Xenocypridinae incertae sedis</taxon>
        <taxon>Anabarilius</taxon>
    </lineage>
</organism>
<proteinExistence type="predicted"/>
<dbReference type="CDD" id="cd00096">
    <property type="entry name" value="Ig"/>
    <property type="match status" value="1"/>
</dbReference>
<dbReference type="PANTHER" id="PTHR46013:SF4">
    <property type="entry name" value="B-CELL RECEPTOR CD22-RELATED"/>
    <property type="match status" value="1"/>
</dbReference>
<comment type="caution">
    <text evidence="3">The sequence shown here is derived from an EMBL/GenBank/DDBJ whole genome shotgun (WGS) entry which is preliminary data.</text>
</comment>
<keyword evidence="1" id="KW-0472">Membrane</keyword>
<evidence type="ECO:0000259" key="2">
    <source>
        <dbReference type="PROSITE" id="PS50835"/>
    </source>
</evidence>
<dbReference type="SUPFAM" id="SSF48726">
    <property type="entry name" value="Immunoglobulin"/>
    <property type="match status" value="1"/>
</dbReference>
<reference evidence="3 4" key="1">
    <citation type="submission" date="2018-10" db="EMBL/GenBank/DDBJ databases">
        <title>Genome assembly for a Yunnan-Guizhou Plateau 3E fish, Anabarilius grahami (Regan), and its evolutionary and genetic applications.</title>
        <authorList>
            <person name="Jiang W."/>
        </authorList>
    </citation>
    <scope>NUCLEOTIDE SEQUENCE [LARGE SCALE GENOMIC DNA]</scope>
    <source>
        <strain evidence="3">AG-KIZ</strain>
        <tissue evidence="3">Muscle</tissue>
    </source>
</reference>
<feature type="domain" description="Ig-like" evidence="2">
    <location>
        <begin position="14"/>
        <end position="84"/>
    </location>
</feature>
<keyword evidence="1" id="KW-1133">Transmembrane helix</keyword>
<dbReference type="InterPro" id="IPR036179">
    <property type="entry name" value="Ig-like_dom_sf"/>
</dbReference>
<gene>
    <name evidence="3" type="ORF">DPX16_4581</name>
</gene>
<dbReference type="EMBL" id="RJVU01047220">
    <property type="protein sequence ID" value="ROL43747.1"/>
    <property type="molecule type" value="Genomic_DNA"/>
</dbReference>
<dbReference type="AlphaFoldDB" id="A0A3N0YC06"/>
<dbReference type="Pfam" id="PF13895">
    <property type="entry name" value="Ig_2"/>
    <property type="match status" value="1"/>
</dbReference>
<dbReference type="OrthoDB" id="9448246at2759"/>
<dbReference type="PANTHER" id="PTHR46013">
    <property type="entry name" value="VASCULAR CELL ADHESION MOLECULE 1"/>
    <property type="match status" value="1"/>
</dbReference>
<dbReference type="InterPro" id="IPR007110">
    <property type="entry name" value="Ig-like_dom"/>
</dbReference>
<feature type="transmembrane region" description="Helical" evidence="1">
    <location>
        <begin position="90"/>
        <end position="113"/>
    </location>
</feature>
<dbReference type="InterPro" id="IPR003599">
    <property type="entry name" value="Ig_sub"/>
</dbReference>
<sequence>MCVLLDLQVTVDSEGQNVTLTCKTSCPPTASKRSFIWWKNEVCLDPHHSRDELHVSAVSREDSGRYSCALESFQTFRSAETLLGVDPPDVAGIITLSSLLTLIALLLICAALWRIRRKRQSLKRHEGKEQITQNDSVNAKDSMLAVTFDLGEKGKSVHQEEVQYSYVHFSKFPNAHYSVKEAEVQYSEIAVLPSAERHNNCSI</sequence>
<keyword evidence="1" id="KW-0812">Transmembrane</keyword>
<dbReference type="PROSITE" id="PS50835">
    <property type="entry name" value="IG_LIKE"/>
    <property type="match status" value="1"/>
</dbReference>
<dbReference type="InterPro" id="IPR013783">
    <property type="entry name" value="Ig-like_fold"/>
</dbReference>
<dbReference type="Proteomes" id="UP000281406">
    <property type="component" value="Unassembled WGS sequence"/>
</dbReference>
<dbReference type="Gene3D" id="2.60.40.10">
    <property type="entry name" value="Immunoglobulins"/>
    <property type="match status" value="1"/>
</dbReference>
<accession>A0A3N0YC06</accession>
<dbReference type="InterPro" id="IPR003598">
    <property type="entry name" value="Ig_sub2"/>
</dbReference>
<dbReference type="SMART" id="SM00409">
    <property type="entry name" value="IG"/>
    <property type="match status" value="1"/>
</dbReference>
<keyword evidence="4" id="KW-1185">Reference proteome</keyword>
<name>A0A3N0YC06_ANAGA</name>
<evidence type="ECO:0000256" key="1">
    <source>
        <dbReference type="SAM" id="Phobius"/>
    </source>
</evidence>
<evidence type="ECO:0000313" key="4">
    <source>
        <dbReference type="Proteomes" id="UP000281406"/>
    </source>
</evidence>
<dbReference type="SMART" id="SM00408">
    <property type="entry name" value="IGc2"/>
    <property type="match status" value="1"/>
</dbReference>
<evidence type="ECO:0000313" key="3">
    <source>
        <dbReference type="EMBL" id="ROL43747.1"/>
    </source>
</evidence>
<protein>
    <recommendedName>
        <fullName evidence="2">Ig-like domain-containing protein</fullName>
    </recommendedName>
</protein>